<evidence type="ECO:0000313" key="12">
    <source>
        <dbReference type="Proteomes" id="UP000006671"/>
    </source>
</evidence>
<evidence type="ECO:0000256" key="8">
    <source>
        <dbReference type="ARBA" id="ARBA00049127"/>
    </source>
</evidence>
<dbReference type="PANTHER" id="PTHR11482:SF6">
    <property type="entry name" value="ORNITHINE DECARBOXYLASE 1-RELATED"/>
    <property type="match status" value="1"/>
</dbReference>
<proteinExistence type="inferred from homology"/>
<dbReference type="InterPro" id="IPR022644">
    <property type="entry name" value="De-COase2_N"/>
</dbReference>
<dbReference type="OrthoDB" id="5034579at2759"/>
<comment type="similarity">
    <text evidence="2">Belongs to the Orn/Lys/Arg decarboxylase class-II family.</text>
</comment>
<dbReference type="PRINTS" id="PR01179">
    <property type="entry name" value="ODADCRBXLASE"/>
</dbReference>
<comment type="catalytic activity">
    <reaction evidence="8">
        <text>L-ornithine + H(+) = putrescine + CO2</text>
        <dbReference type="Rhea" id="RHEA:22964"/>
        <dbReference type="ChEBI" id="CHEBI:15378"/>
        <dbReference type="ChEBI" id="CHEBI:16526"/>
        <dbReference type="ChEBI" id="CHEBI:46911"/>
        <dbReference type="ChEBI" id="CHEBI:326268"/>
        <dbReference type="EC" id="4.1.1.17"/>
    </reaction>
</comment>
<dbReference type="InterPro" id="IPR002433">
    <property type="entry name" value="Orn_de-COase"/>
</dbReference>
<protein>
    <recommendedName>
        <fullName evidence="6">ornithine decarboxylase</fullName>
        <ecNumber evidence="6">4.1.1.17</ecNumber>
    </recommendedName>
</protein>
<dbReference type="PRINTS" id="PR01182">
    <property type="entry name" value="ORNDCRBXLASE"/>
</dbReference>
<dbReference type="InterPro" id="IPR022653">
    <property type="entry name" value="De-COase2_pyr-phos_BS"/>
</dbReference>
<dbReference type="GeneID" id="8859125"/>
<dbReference type="EC" id="4.1.1.17" evidence="6"/>
<name>D2VBN6_NAEGR</name>
<dbReference type="GO" id="GO:0005737">
    <property type="term" value="C:cytoplasm"/>
    <property type="evidence" value="ECO:0007669"/>
    <property type="project" value="TreeGrafter"/>
</dbReference>
<evidence type="ECO:0000256" key="6">
    <source>
        <dbReference type="ARBA" id="ARBA00034138"/>
    </source>
</evidence>
<evidence type="ECO:0000313" key="11">
    <source>
        <dbReference type="EMBL" id="EFC45829.1"/>
    </source>
</evidence>
<dbReference type="InterPro" id="IPR000183">
    <property type="entry name" value="Orn/DAP/Arg_de-COase"/>
</dbReference>
<dbReference type="Proteomes" id="UP000006671">
    <property type="component" value="Unassembled WGS sequence"/>
</dbReference>
<evidence type="ECO:0000256" key="5">
    <source>
        <dbReference type="ARBA" id="ARBA00034115"/>
    </source>
</evidence>
<dbReference type="AlphaFoldDB" id="D2VBN6"/>
<evidence type="ECO:0000256" key="7">
    <source>
        <dbReference type="ARBA" id="ARBA00046672"/>
    </source>
</evidence>
<dbReference type="InParanoid" id="D2VBN6"/>
<evidence type="ECO:0000256" key="3">
    <source>
        <dbReference type="ARBA" id="ARBA00022898"/>
    </source>
</evidence>
<evidence type="ECO:0000256" key="4">
    <source>
        <dbReference type="ARBA" id="ARBA00023239"/>
    </source>
</evidence>
<dbReference type="SUPFAM" id="SSF50621">
    <property type="entry name" value="Alanine racemase C-terminal domain-like"/>
    <property type="match status" value="1"/>
</dbReference>
<evidence type="ECO:0000259" key="10">
    <source>
        <dbReference type="Pfam" id="PF02784"/>
    </source>
</evidence>
<dbReference type="RefSeq" id="XP_002678573.1">
    <property type="nucleotide sequence ID" value="XM_002678527.1"/>
</dbReference>
<evidence type="ECO:0000256" key="9">
    <source>
        <dbReference type="PIRSR" id="PIRSR600183-50"/>
    </source>
</evidence>
<dbReference type="Pfam" id="PF02784">
    <property type="entry name" value="Orn_Arg_deC_N"/>
    <property type="match status" value="2"/>
</dbReference>
<keyword evidence="12" id="KW-1185">Reference proteome</keyword>
<feature type="domain" description="Orn/DAP/Arg decarboxylase 2 N-terminal" evidence="10">
    <location>
        <begin position="117"/>
        <end position="186"/>
    </location>
</feature>
<feature type="active site" description="Proton donor" evidence="9">
    <location>
        <position position="492"/>
    </location>
</feature>
<comment type="pathway">
    <text evidence="5">Amine and polyamine biosynthesis; putrescine biosynthesis via L-ornithine pathway; putrescine from L-ornithine: step 1/1.</text>
</comment>
<reference evidence="11 12" key="1">
    <citation type="journal article" date="2010" name="Cell">
        <title>The genome of Naegleria gruberi illuminates early eukaryotic versatility.</title>
        <authorList>
            <person name="Fritz-Laylin L.K."/>
            <person name="Prochnik S.E."/>
            <person name="Ginger M.L."/>
            <person name="Dacks J.B."/>
            <person name="Carpenter M.L."/>
            <person name="Field M.C."/>
            <person name="Kuo A."/>
            <person name="Paredez A."/>
            <person name="Chapman J."/>
            <person name="Pham J."/>
            <person name="Shu S."/>
            <person name="Neupane R."/>
            <person name="Cipriano M."/>
            <person name="Mancuso J."/>
            <person name="Tu H."/>
            <person name="Salamov A."/>
            <person name="Lindquist E."/>
            <person name="Shapiro H."/>
            <person name="Lucas S."/>
            <person name="Grigoriev I.V."/>
            <person name="Cande W.Z."/>
            <person name="Fulton C."/>
            <person name="Rokhsar D.S."/>
            <person name="Dawson S.C."/>
        </authorList>
    </citation>
    <scope>NUCLEOTIDE SEQUENCE [LARGE SCALE GENOMIC DNA]</scope>
    <source>
        <strain evidence="11 12">NEG-M</strain>
    </source>
</reference>
<dbReference type="Gene3D" id="3.20.20.10">
    <property type="entry name" value="Alanine racemase"/>
    <property type="match status" value="1"/>
</dbReference>
<gene>
    <name evidence="11" type="ORF">NAEGRDRAFT_79334</name>
</gene>
<feature type="domain" description="Orn/DAP/Arg decarboxylase 2 N-terminal" evidence="10">
    <location>
        <begin position="222"/>
        <end position="412"/>
    </location>
</feature>
<comment type="subunit">
    <text evidence="7">Homodimer. Only the dimer is catalytically active, as the active sites are constructed of residues from both monomers.</text>
</comment>
<sequence length="543" mass="61799">MSMHPSHSGNHLNVPAGNDGMTRVKSIEFLHLGYEQQTPQSLFHNLRQPVHKHEPQAHYNHSEWVASLQPIFENYFHAELHLIKDQESHLKNTVRRIVKKISEKNEKGESFFVVDLSHIVRQIERWRKAMTIYPKDQQKIEIDDRGVRPFYAVKCNPNENIVKVLYMMGCGFDCASEAEIALVCETCKEVDTWLENNQQFYESLTIVNPDPSLEQIKNRRFVPGRDIIFAHPCKQISHMEYAAKVGVELTTLDSVCEIEKIAEHWKAAKCVIRIKTDDSHATVGFSAKFGCSKFGQTILLEKAKALGVNIYGISFHVGTNCSDTNSYKKALQDAAELAKLAIKYGYKLSLIDIGGGFMGRINDENPMETVASQIVPEIQKLFLRDESTNADDSIIDPKTIKLIAEPGRYIVSASHTLVCNVHTVKDMRLENEQLKKEGIPTPDDFIYYLNDGIYGSFNNIVFDYVHLVVNMIMSKSTKHEKKYASTLFGPTCDSLDCLSRGYPLPELHAGDYLFFNNFGAYTTAAASDFNGMRTKRMFYIWRN</sequence>
<dbReference type="GO" id="GO:0033387">
    <property type="term" value="P:putrescine biosynthetic process from arginine, via ornithine"/>
    <property type="evidence" value="ECO:0007669"/>
    <property type="project" value="TreeGrafter"/>
</dbReference>
<dbReference type="EMBL" id="GG738861">
    <property type="protein sequence ID" value="EFC45829.1"/>
    <property type="molecule type" value="Genomic_DNA"/>
</dbReference>
<organism evidence="12">
    <name type="scientific">Naegleria gruberi</name>
    <name type="common">Amoeba</name>
    <dbReference type="NCBI Taxonomy" id="5762"/>
    <lineage>
        <taxon>Eukaryota</taxon>
        <taxon>Discoba</taxon>
        <taxon>Heterolobosea</taxon>
        <taxon>Tetramitia</taxon>
        <taxon>Eutetramitia</taxon>
        <taxon>Vahlkampfiidae</taxon>
        <taxon>Naegleria</taxon>
    </lineage>
</organism>
<dbReference type="GO" id="GO:0004586">
    <property type="term" value="F:ornithine decarboxylase activity"/>
    <property type="evidence" value="ECO:0007669"/>
    <property type="project" value="UniProtKB-EC"/>
</dbReference>
<dbReference type="CDD" id="cd00622">
    <property type="entry name" value="PLPDE_III_ODC"/>
    <property type="match status" value="1"/>
</dbReference>
<dbReference type="InterPro" id="IPR009006">
    <property type="entry name" value="Ala_racemase/Decarboxylase_C"/>
</dbReference>
<keyword evidence="3 9" id="KW-0663">Pyridoxal phosphate</keyword>
<dbReference type="Gene3D" id="2.40.37.10">
    <property type="entry name" value="Lyase, Ornithine Decarboxylase, Chain A, domain 1"/>
    <property type="match status" value="1"/>
</dbReference>
<dbReference type="STRING" id="5762.D2VBN6"/>
<comment type="cofactor">
    <cofactor evidence="1 9">
        <name>pyridoxal 5'-phosphate</name>
        <dbReference type="ChEBI" id="CHEBI:597326"/>
    </cofactor>
</comment>
<dbReference type="PANTHER" id="PTHR11482">
    <property type="entry name" value="ARGININE/DIAMINOPIMELATE/ORNITHINE DECARBOXYLASE"/>
    <property type="match status" value="1"/>
</dbReference>
<dbReference type="eggNOG" id="KOG0622">
    <property type="taxonomic scope" value="Eukaryota"/>
</dbReference>
<keyword evidence="4" id="KW-0456">Lyase</keyword>
<evidence type="ECO:0000256" key="1">
    <source>
        <dbReference type="ARBA" id="ARBA00001933"/>
    </source>
</evidence>
<feature type="modified residue" description="N6-(pyridoxal phosphate)lysine" evidence="9">
    <location>
        <position position="154"/>
    </location>
</feature>
<dbReference type="SUPFAM" id="SSF51419">
    <property type="entry name" value="PLP-binding barrel"/>
    <property type="match status" value="1"/>
</dbReference>
<dbReference type="PROSITE" id="PS00878">
    <property type="entry name" value="ODR_DC_2_1"/>
    <property type="match status" value="1"/>
</dbReference>
<accession>D2VBN6</accession>
<evidence type="ECO:0000256" key="2">
    <source>
        <dbReference type="ARBA" id="ARBA00008872"/>
    </source>
</evidence>
<dbReference type="InterPro" id="IPR029066">
    <property type="entry name" value="PLP-binding_barrel"/>
</dbReference>
<dbReference type="VEuPathDB" id="AmoebaDB:NAEGRDRAFT_79334"/>
<dbReference type="KEGG" id="ngr:NAEGRDRAFT_79334"/>